<evidence type="ECO:0000313" key="2">
    <source>
        <dbReference type="EMBL" id="QHT16532.1"/>
    </source>
</evidence>
<dbReference type="AlphaFoldDB" id="A0A6C0DJJ9"/>
<keyword evidence="1" id="KW-1133">Transmembrane helix</keyword>
<sequence>MILVGLNFATVNWYMILYILASIAFLIYGTTRVYATGQTRGVLFAIGALIVLVYFGLRWFGNRIKKPATWPPIINMCPDYLTYVKELPGCIDMIGVSRSASGLNKTLPSALSELRVSDTRKVFEYTSEHVRAAKTEQDIKAICDRCQNAGITWEGVYDGDTCVGISKQKGENEDKERCLISV</sequence>
<keyword evidence="1" id="KW-0472">Membrane</keyword>
<reference evidence="2" key="1">
    <citation type="journal article" date="2020" name="Nature">
        <title>Giant virus diversity and host interactions through global metagenomics.</title>
        <authorList>
            <person name="Schulz F."/>
            <person name="Roux S."/>
            <person name="Paez-Espino D."/>
            <person name="Jungbluth S."/>
            <person name="Walsh D.A."/>
            <person name="Denef V.J."/>
            <person name="McMahon K.D."/>
            <person name="Konstantinidis K.T."/>
            <person name="Eloe-Fadrosh E.A."/>
            <person name="Kyrpides N.C."/>
            <person name="Woyke T."/>
        </authorList>
    </citation>
    <scope>NUCLEOTIDE SEQUENCE</scope>
    <source>
        <strain evidence="2">GVMAG-M-3300023174-189</strain>
    </source>
</reference>
<keyword evidence="1" id="KW-0812">Transmembrane</keyword>
<dbReference type="EMBL" id="MN739626">
    <property type="protein sequence ID" value="QHT16532.1"/>
    <property type="molecule type" value="Genomic_DNA"/>
</dbReference>
<evidence type="ECO:0000256" key="1">
    <source>
        <dbReference type="SAM" id="Phobius"/>
    </source>
</evidence>
<name>A0A6C0DJJ9_9ZZZZ</name>
<proteinExistence type="predicted"/>
<protein>
    <submittedName>
        <fullName evidence="2">Uncharacterized protein</fullName>
    </submittedName>
</protein>
<organism evidence="2">
    <name type="scientific">viral metagenome</name>
    <dbReference type="NCBI Taxonomy" id="1070528"/>
    <lineage>
        <taxon>unclassified sequences</taxon>
        <taxon>metagenomes</taxon>
        <taxon>organismal metagenomes</taxon>
    </lineage>
</organism>
<feature type="transmembrane region" description="Helical" evidence="1">
    <location>
        <begin position="12"/>
        <end position="30"/>
    </location>
</feature>
<accession>A0A6C0DJJ9</accession>
<feature type="transmembrane region" description="Helical" evidence="1">
    <location>
        <begin position="42"/>
        <end position="61"/>
    </location>
</feature>